<proteinExistence type="predicted"/>
<dbReference type="RefSeq" id="WP_072338507.1">
    <property type="nucleotide sequence ID" value="NZ_FPKU01000001.1"/>
</dbReference>
<gene>
    <name evidence="1" type="ORF">SAMN02983003_0139</name>
</gene>
<sequence>MADDKSKIGGQDRQRVAANQQYEVKYFAQKHRISAADAREVIQQAGGSRDKANELAQAMKKK</sequence>
<dbReference type="AlphaFoldDB" id="A0A1K2HSD1"/>
<protein>
    <recommendedName>
        <fullName evidence="3">DUF3606 domain-containing protein</fullName>
    </recommendedName>
</protein>
<evidence type="ECO:0000313" key="2">
    <source>
        <dbReference type="Proteomes" id="UP000183447"/>
    </source>
</evidence>
<organism evidence="1 2">
    <name type="scientific">Devosia enhydra</name>
    <dbReference type="NCBI Taxonomy" id="665118"/>
    <lineage>
        <taxon>Bacteria</taxon>
        <taxon>Pseudomonadati</taxon>
        <taxon>Pseudomonadota</taxon>
        <taxon>Alphaproteobacteria</taxon>
        <taxon>Hyphomicrobiales</taxon>
        <taxon>Devosiaceae</taxon>
        <taxon>Devosia</taxon>
    </lineage>
</organism>
<dbReference type="InterPro" id="IPR022037">
    <property type="entry name" value="DUF3606"/>
</dbReference>
<dbReference type="OrthoDB" id="8087200at2"/>
<dbReference type="Proteomes" id="UP000183447">
    <property type="component" value="Unassembled WGS sequence"/>
</dbReference>
<evidence type="ECO:0000313" key="1">
    <source>
        <dbReference type="EMBL" id="SFZ80799.1"/>
    </source>
</evidence>
<reference evidence="1 2" key="1">
    <citation type="submission" date="2016-11" db="EMBL/GenBank/DDBJ databases">
        <authorList>
            <person name="Jaros S."/>
            <person name="Januszkiewicz K."/>
            <person name="Wedrychowicz H."/>
        </authorList>
    </citation>
    <scope>NUCLEOTIDE SEQUENCE [LARGE SCALE GENOMIC DNA]</scope>
    <source>
        <strain evidence="1 2">ATCC 23634</strain>
    </source>
</reference>
<evidence type="ECO:0008006" key="3">
    <source>
        <dbReference type="Google" id="ProtNLM"/>
    </source>
</evidence>
<accession>A0A1K2HSD1</accession>
<dbReference type="EMBL" id="FPKU01000001">
    <property type="protein sequence ID" value="SFZ80799.1"/>
    <property type="molecule type" value="Genomic_DNA"/>
</dbReference>
<keyword evidence="2" id="KW-1185">Reference proteome</keyword>
<dbReference type="Pfam" id="PF12244">
    <property type="entry name" value="DUF3606"/>
    <property type="match status" value="1"/>
</dbReference>
<name>A0A1K2HSD1_9HYPH</name>